<keyword evidence="2" id="KW-1185">Reference proteome</keyword>
<sequence length="149" mass="15820">MLSVLAQPHVFPSTSDNGKHRLELNEPGNLEDAVASFTNMIVGSGHAVVRLYCSVPTWSSATDTCLDLHDLHELKSKALLCVHDSLQSLRSSGVSASYSLAPLSSSLSVVSQRPISLELLKKAQISSGQLKRGKTVVVNIDGAPCLVLA</sequence>
<dbReference type="AlphaFoldDB" id="A0A9P6ECF4"/>
<evidence type="ECO:0000313" key="1">
    <source>
        <dbReference type="EMBL" id="KAF9526484.1"/>
    </source>
</evidence>
<accession>A0A9P6ECF4</accession>
<proteinExistence type="predicted"/>
<gene>
    <name evidence="1" type="ORF">CPB83DRAFT_857891</name>
</gene>
<evidence type="ECO:0000313" key="2">
    <source>
        <dbReference type="Proteomes" id="UP000807306"/>
    </source>
</evidence>
<dbReference type="OrthoDB" id="3143640at2759"/>
<name>A0A9P6ECF4_9AGAR</name>
<protein>
    <submittedName>
        <fullName evidence="1">Uncharacterized protein</fullName>
    </submittedName>
</protein>
<reference evidence="1" key="1">
    <citation type="submission" date="2020-11" db="EMBL/GenBank/DDBJ databases">
        <authorList>
            <consortium name="DOE Joint Genome Institute"/>
            <person name="Ahrendt S."/>
            <person name="Riley R."/>
            <person name="Andreopoulos W."/>
            <person name="Labutti K."/>
            <person name="Pangilinan J."/>
            <person name="Ruiz-Duenas F.J."/>
            <person name="Barrasa J.M."/>
            <person name="Sanchez-Garcia M."/>
            <person name="Camarero S."/>
            <person name="Miyauchi S."/>
            <person name="Serrano A."/>
            <person name="Linde D."/>
            <person name="Babiker R."/>
            <person name="Drula E."/>
            <person name="Ayuso-Fernandez I."/>
            <person name="Pacheco R."/>
            <person name="Padilla G."/>
            <person name="Ferreira P."/>
            <person name="Barriuso J."/>
            <person name="Kellner H."/>
            <person name="Castanera R."/>
            <person name="Alfaro M."/>
            <person name="Ramirez L."/>
            <person name="Pisabarro A.G."/>
            <person name="Kuo A."/>
            <person name="Tritt A."/>
            <person name="Lipzen A."/>
            <person name="He G."/>
            <person name="Yan M."/>
            <person name="Ng V."/>
            <person name="Cullen D."/>
            <person name="Martin F."/>
            <person name="Rosso M.-N."/>
            <person name="Henrissat B."/>
            <person name="Hibbett D."/>
            <person name="Martinez A.T."/>
            <person name="Grigoriev I.V."/>
        </authorList>
    </citation>
    <scope>NUCLEOTIDE SEQUENCE</scope>
    <source>
        <strain evidence="1">CBS 506.95</strain>
    </source>
</reference>
<comment type="caution">
    <text evidence="1">The sequence shown here is derived from an EMBL/GenBank/DDBJ whole genome shotgun (WGS) entry which is preliminary data.</text>
</comment>
<dbReference type="EMBL" id="MU157871">
    <property type="protein sequence ID" value="KAF9526484.1"/>
    <property type="molecule type" value="Genomic_DNA"/>
</dbReference>
<organism evidence="1 2">
    <name type="scientific">Crepidotus variabilis</name>
    <dbReference type="NCBI Taxonomy" id="179855"/>
    <lineage>
        <taxon>Eukaryota</taxon>
        <taxon>Fungi</taxon>
        <taxon>Dikarya</taxon>
        <taxon>Basidiomycota</taxon>
        <taxon>Agaricomycotina</taxon>
        <taxon>Agaricomycetes</taxon>
        <taxon>Agaricomycetidae</taxon>
        <taxon>Agaricales</taxon>
        <taxon>Agaricineae</taxon>
        <taxon>Crepidotaceae</taxon>
        <taxon>Crepidotus</taxon>
    </lineage>
</organism>
<dbReference type="Proteomes" id="UP000807306">
    <property type="component" value="Unassembled WGS sequence"/>
</dbReference>